<protein>
    <submittedName>
        <fullName evidence="4">ROK family protein</fullName>
    </submittedName>
</protein>
<evidence type="ECO:0000313" key="4">
    <source>
        <dbReference type="EMBL" id="KAB7705518.1"/>
    </source>
</evidence>
<dbReference type="GO" id="GO:0042732">
    <property type="term" value="P:D-xylose metabolic process"/>
    <property type="evidence" value="ECO:0007669"/>
    <property type="project" value="UniProtKB-KW"/>
</dbReference>
<name>A0A6I1FT86_9BACI</name>
<organism evidence="4 5">
    <name type="scientific">Bacillus aerolatus</name>
    <dbReference type="NCBI Taxonomy" id="2653354"/>
    <lineage>
        <taxon>Bacteria</taxon>
        <taxon>Bacillati</taxon>
        <taxon>Bacillota</taxon>
        <taxon>Bacilli</taxon>
        <taxon>Bacillales</taxon>
        <taxon>Bacillaceae</taxon>
        <taxon>Bacillus</taxon>
    </lineage>
</organism>
<keyword evidence="3" id="KW-0119">Carbohydrate metabolism</keyword>
<dbReference type="InterPro" id="IPR036388">
    <property type="entry name" value="WH-like_DNA-bd_sf"/>
</dbReference>
<dbReference type="InterPro" id="IPR043129">
    <property type="entry name" value="ATPase_NBD"/>
</dbReference>
<dbReference type="Gene3D" id="3.30.420.40">
    <property type="match status" value="2"/>
</dbReference>
<keyword evidence="3" id="KW-0859">Xylose metabolism</keyword>
<evidence type="ECO:0000256" key="2">
    <source>
        <dbReference type="ARBA" id="ARBA00006479"/>
    </source>
</evidence>
<gene>
    <name evidence="4" type="ORF">F9802_13320</name>
</gene>
<comment type="caution">
    <text evidence="4">The sequence shown here is derived from an EMBL/GenBank/DDBJ whole genome shotgun (WGS) entry which is preliminary data.</text>
</comment>
<dbReference type="AlphaFoldDB" id="A0A6I1FT86"/>
<keyword evidence="5" id="KW-1185">Reference proteome</keyword>
<comment type="function">
    <text evidence="1">Transcriptional repressor of xylose-utilizing enzymes.</text>
</comment>
<comment type="similarity">
    <text evidence="2">Belongs to the ROK (NagC/XylR) family.</text>
</comment>
<dbReference type="Pfam" id="PF00480">
    <property type="entry name" value="ROK"/>
    <property type="match status" value="1"/>
</dbReference>
<proteinExistence type="inferred from homology"/>
<dbReference type="RefSeq" id="WP_152152755.1">
    <property type="nucleotide sequence ID" value="NZ_WEIO01000008.1"/>
</dbReference>
<dbReference type="InterPro" id="IPR036390">
    <property type="entry name" value="WH_DNA-bd_sf"/>
</dbReference>
<dbReference type="Gene3D" id="1.10.10.10">
    <property type="entry name" value="Winged helix-like DNA-binding domain superfamily/Winged helix DNA-binding domain"/>
    <property type="match status" value="1"/>
</dbReference>
<evidence type="ECO:0000256" key="3">
    <source>
        <dbReference type="ARBA" id="ARBA00022629"/>
    </source>
</evidence>
<dbReference type="PANTHER" id="PTHR18964">
    <property type="entry name" value="ROK (REPRESSOR, ORF, KINASE) FAMILY"/>
    <property type="match status" value="1"/>
</dbReference>
<reference evidence="4 5" key="1">
    <citation type="submission" date="2019-10" db="EMBL/GenBank/DDBJ databases">
        <title>Bacillus aerolatum sp. nov., isolated from bioaerosol of sport playgrounds.</title>
        <authorList>
            <person name="Chen P."/>
            <person name="Zhang G."/>
        </authorList>
    </citation>
    <scope>NUCLEOTIDE SEQUENCE [LARGE SCALE GENOMIC DNA]</scope>
    <source>
        <strain evidence="4 5">CX253</strain>
    </source>
</reference>
<accession>A0A6I1FT86</accession>
<dbReference type="SUPFAM" id="SSF46785">
    <property type="entry name" value="Winged helix' DNA-binding domain"/>
    <property type="match status" value="1"/>
</dbReference>
<dbReference type="EMBL" id="WEIO01000008">
    <property type="protein sequence ID" value="KAB7705518.1"/>
    <property type="molecule type" value="Genomic_DNA"/>
</dbReference>
<sequence length="410" mass="45276">MIKQFAGVLSPKEKSLKELYSLITEHGPISRIDLVKYTRLKQTTCSRLIDELIENGLVIESGYGQSSGGRKPVMYEIKADAYYVIGIDISRTYTKVLLLNLSFSIIDEATLTMDEKTTPDVTIEFIASRTKTMMERRGLASDDVLGAGIGAIGPLDRENGIILNPIYFSSPGWENVPLCSILSEKLNIKTVLEYGANTATLAEYQQDSFKKYRNVVSILKGVGIRNGLIIDGRLVQGADKLGAFGQGHMVVDVHGRKCVCGGYGCIHAYSSIPAIQEEVVKGLKRGYPSILREWRTNIEEINFDDICRAVNEGDSFAEGIIKDAAYYSGIGLANLVHMFFPDLIILGGPLYTKMDLYYNVVTEIATNRSKVIYPEHEIIFSKGLLGENAGAIGAGRAMLNYYLTDQNTIY</sequence>
<dbReference type="InterPro" id="IPR000600">
    <property type="entry name" value="ROK"/>
</dbReference>
<evidence type="ECO:0000313" key="5">
    <source>
        <dbReference type="Proteomes" id="UP000429595"/>
    </source>
</evidence>
<dbReference type="SUPFAM" id="SSF53067">
    <property type="entry name" value="Actin-like ATPase domain"/>
    <property type="match status" value="1"/>
</dbReference>
<dbReference type="PANTHER" id="PTHR18964:SF149">
    <property type="entry name" value="BIFUNCTIONAL UDP-N-ACETYLGLUCOSAMINE 2-EPIMERASE_N-ACETYLMANNOSAMINE KINASE"/>
    <property type="match status" value="1"/>
</dbReference>
<dbReference type="Proteomes" id="UP000429595">
    <property type="component" value="Unassembled WGS sequence"/>
</dbReference>
<evidence type="ECO:0000256" key="1">
    <source>
        <dbReference type="ARBA" id="ARBA00002486"/>
    </source>
</evidence>